<dbReference type="Gene3D" id="1.25.40.10">
    <property type="entry name" value="Tetratricopeptide repeat domain"/>
    <property type="match status" value="1"/>
</dbReference>
<sequence length="532" mass="58550">MTDTIVALLARAKQHFTAGRIDAAEHDLQAILQTNPAHAGALEAMSFVYATREDYVRAAEFAWQAAQPATTLPEQLQQAARICQLAQRHAQAVALCERLLALAPDHAEALHGAAMSLIQLEEGEAALVYLARLARRYPNSAQVQYNRGTLLGALDRYDEELDAYRRAIELKPNFAAAYVNLGVALRDLHRFDDALRQFKKALSIDTNDAGARTNRAQTNLLLGEFEHGWREYEWRWRDGTMTHDFPDATQWKGQPLAGKTVLVHAEQGLGDTLQFVRFVERLHAKGANVIVRVQDALLPLLQNVAGAASVIGDSSALPAFDYHVPMLSLPHALALREADFAASGAYLGADADAAARASWSDVIGTGDVGDRRLRVGLVWSGSTTHVNDRNRSMPLAALLPLFDAGVRFVSLQKELRERDRACMDELVQRGRLIDAGARLTTFSATASLVAQLDLVIAVDTAVAHLAGALGKPVWIALPFTPDWRWQLNRDDSPWYANARLFRQTRRGEWADVVISVRTAIDARIAASQATHE</sequence>
<name>A0A2V4UBM2_9BURK</name>
<dbReference type="RefSeq" id="WP_110854131.1">
    <property type="nucleotide sequence ID" value="NZ_QJSQ01000001.1"/>
</dbReference>
<evidence type="ECO:0000313" key="4">
    <source>
        <dbReference type="EMBL" id="PYE27953.1"/>
    </source>
</evidence>
<dbReference type="EMBL" id="QJSQ01000001">
    <property type="protein sequence ID" value="PYE27953.1"/>
    <property type="molecule type" value="Genomic_DNA"/>
</dbReference>
<dbReference type="Gene3D" id="3.40.50.2000">
    <property type="entry name" value="Glycogen Phosphorylase B"/>
    <property type="match status" value="1"/>
</dbReference>
<evidence type="ECO:0000256" key="3">
    <source>
        <dbReference type="PROSITE-ProRule" id="PRU00339"/>
    </source>
</evidence>
<dbReference type="PANTHER" id="PTHR44858:SF1">
    <property type="entry name" value="UDP-N-ACETYLGLUCOSAMINE--PEPTIDE N-ACETYLGLUCOSAMINYLTRANSFERASE SPINDLY-RELATED"/>
    <property type="match status" value="1"/>
</dbReference>
<dbReference type="Pfam" id="PF01075">
    <property type="entry name" value="Glyco_transf_9"/>
    <property type="match status" value="1"/>
</dbReference>
<dbReference type="InterPro" id="IPR011990">
    <property type="entry name" value="TPR-like_helical_dom_sf"/>
</dbReference>
<dbReference type="SUPFAM" id="SSF53756">
    <property type="entry name" value="UDP-Glycosyltransferase/glycogen phosphorylase"/>
    <property type="match status" value="1"/>
</dbReference>
<feature type="repeat" description="TPR" evidence="3">
    <location>
        <begin position="141"/>
        <end position="174"/>
    </location>
</feature>
<dbReference type="SUPFAM" id="SSF48452">
    <property type="entry name" value="TPR-like"/>
    <property type="match status" value="1"/>
</dbReference>
<proteinExistence type="predicted"/>
<dbReference type="Pfam" id="PF14559">
    <property type="entry name" value="TPR_19"/>
    <property type="match status" value="1"/>
</dbReference>
<dbReference type="InterPro" id="IPR050498">
    <property type="entry name" value="Ycf3"/>
</dbReference>
<evidence type="ECO:0000256" key="1">
    <source>
        <dbReference type="ARBA" id="ARBA00022737"/>
    </source>
</evidence>
<dbReference type="GO" id="GO:0016757">
    <property type="term" value="F:glycosyltransferase activity"/>
    <property type="evidence" value="ECO:0007669"/>
    <property type="project" value="InterPro"/>
</dbReference>
<dbReference type="SMART" id="SM00028">
    <property type="entry name" value="TPR"/>
    <property type="match status" value="5"/>
</dbReference>
<dbReference type="Proteomes" id="UP000247772">
    <property type="component" value="Unassembled WGS sequence"/>
</dbReference>
<gene>
    <name evidence="4" type="ORF">C7410_101285</name>
</gene>
<dbReference type="OrthoDB" id="9814129at2"/>
<feature type="repeat" description="TPR" evidence="3">
    <location>
        <begin position="175"/>
        <end position="208"/>
    </location>
</feature>
<dbReference type="PROSITE" id="PS50005">
    <property type="entry name" value="TPR"/>
    <property type="match status" value="2"/>
</dbReference>
<dbReference type="Pfam" id="PF07719">
    <property type="entry name" value="TPR_2"/>
    <property type="match status" value="1"/>
</dbReference>
<dbReference type="InterPro" id="IPR013105">
    <property type="entry name" value="TPR_2"/>
</dbReference>
<comment type="caution">
    <text evidence="4">The sequence shown here is derived from an EMBL/GenBank/DDBJ whole genome shotgun (WGS) entry which is preliminary data.</text>
</comment>
<keyword evidence="1" id="KW-0677">Repeat</keyword>
<dbReference type="PANTHER" id="PTHR44858">
    <property type="entry name" value="TETRATRICOPEPTIDE REPEAT PROTEIN 6"/>
    <property type="match status" value="1"/>
</dbReference>
<dbReference type="InterPro" id="IPR019734">
    <property type="entry name" value="TPR_rpt"/>
</dbReference>
<keyword evidence="2 3" id="KW-0802">TPR repeat</keyword>
<evidence type="ECO:0000313" key="5">
    <source>
        <dbReference type="Proteomes" id="UP000247772"/>
    </source>
</evidence>
<accession>A0A2V4UBM2</accession>
<dbReference type="AlphaFoldDB" id="A0A2V4UBM2"/>
<organism evidence="4 5">
    <name type="scientific">Paraburkholderia silvatlantica</name>
    <dbReference type="NCBI Taxonomy" id="321895"/>
    <lineage>
        <taxon>Bacteria</taxon>
        <taxon>Pseudomonadati</taxon>
        <taxon>Pseudomonadota</taxon>
        <taxon>Betaproteobacteria</taxon>
        <taxon>Burkholderiales</taxon>
        <taxon>Burkholderiaceae</taxon>
        <taxon>Paraburkholderia</taxon>
    </lineage>
</organism>
<reference evidence="4 5" key="1">
    <citation type="submission" date="2018-06" db="EMBL/GenBank/DDBJ databases">
        <title>Genomic Encyclopedia of Type Strains, Phase IV (KMG-V): Genome sequencing to study the core and pangenomes of soil and plant-associated prokaryotes.</title>
        <authorList>
            <person name="Whitman W."/>
        </authorList>
    </citation>
    <scope>NUCLEOTIDE SEQUENCE [LARGE SCALE GENOMIC DNA]</scope>
    <source>
        <strain evidence="4 5">SRCL-318</strain>
    </source>
</reference>
<protein>
    <submittedName>
        <fullName evidence="4">Tetratricopeptide repeat protein</fullName>
    </submittedName>
</protein>
<dbReference type="InterPro" id="IPR002201">
    <property type="entry name" value="Glyco_trans_9"/>
</dbReference>
<dbReference type="PROSITE" id="PS50293">
    <property type="entry name" value="TPR_REGION"/>
    <property type="match status" value="2"/>
</dbReference>
<evidence type="ECO:0000256" key="2">
    <source>
        <dbReference type="ARBA" id="ARBA00022803"/>
    </source>
</evidence>